<evidence type="ECO:0000256" key="1">
    <source>
        <dbReference type="ARBA" id="ARBA00004123"/>
    </source>
</evidence>
<dbReference type="STRING" id="623744.A0A553PX49"/>
<keyword evidence="5" id="KW-0862">Zinc</keyword>
<feature type="region of interest" description="Disordered" evidence="9">
    <location>
        <begin position="120"/>
        <end position="151"/>
    </location>
</feature>
<feature type="compositionally biased region" description="Acidic residues" evidence="9">
    <location>
        <begin position="80"/>
        <end position="92"/>
    </location>
</feature>
<feature type="region of interest" description="Disordered" evidence="9">
    <location>
        <begin position="79"/>
        <end position="102"/>
    </location>
</feature>
<protein>
    <recommendedName>
        <fullName evidence="12">C2H2-type domain-containing protein</fullName>
    </recommendedName>
</protein>
<evidence type="ECO:0000256" key="6">
    <source>
        <dbReference type="ARBA" id="ARBA00023015"/>
    </source>
</evidence>
<dbReference type="GO" id="GO:0008270">
    <property type="term" value="F:zinc ion binding"/>
    <property type="evidence" value="ECO:0007669"/>
    <property type="project" value="UniProtKB-KW"/>
</dbReference>
<feature type="compositionally biased region" description="Basic residues" evidence="9">
    <location>
        <begin position="414"/>
        <end position="423"/>
    </location>
</feature>
<dbReference type="InterPro" id="IPR051969">
    <property type="entry name" value="Zinc-finger_DNA-bd_regulators"/>
</dbReference>
<dbReference type="EMBL" id="SRMA01026568">
    <property type="protein sequence ID" value="TRY82236.1"/>
    <property type="molecule type" value="Genomic_DNA"/>
</dbReference>
<evidence type="ECO:0000313" key="11">
    <source>
        <dbReference type="Proteomes" id="UP000316079"/>
    </source>
</evidence>
<accession>A0A553PX49</accession>
<dbReference type="GO" id="GO:0000978">
    <property type="term" value="F:RNA polymerase II cis-regulatory region sequence-specific DNA binding"/>
    <property type="evidence" value="ECO:0007669"/>
    <property type="project" value="TreeGrafter"/>
</dbReference>
<proteinExistence type="predicted"/>
<feature type="non-terminal residue" evidence="10">
    <location>
        <position position="1"/>
    </location>
</feature>
<evidence type="ECO:0000256" key="4">
    <source>
        <dbReference type="ARBA" id="ARBA00022771"/>
    </source>
</evidence>
<keyword evidence="6" id="KW-0805">Transcription regulation</keyword>
<dbReference type="GO" id="GO:0005634">
    <property type="term" value="C:nucleus"/>
    <property type="evidence" value="ECO:0007669"/>
    <property type="project" value="UniProtKB-SubCell"/>
</dbReference>
<evidence type="ECO:0000256" key="7">
    <source>
        <dbReference type="ARBA" id="ARBA00023163"/>
    </source>
</evidence>
<feature type="compositionally biased region" description="Polar residues" evidence="9">
    <location>
        <begin position="256"/>
        <end position="267"/>
    </location>
</feature>
<organism evidence="10 11">
    <name type="scientific">Danionella cerebrum</name>
    <dbReference type="NCBI Taxonomy" id="2873325"/>
    <lineage>
        <taxon>Eukaryota</taxon>
        <taxon>Metazoa</taxon>
        <taxon>Chordata</taxon>
        <taxon>Craniata</taxon>
        <taxon>Vertebrata</taxon>
        <taxon>Euteleostomi</taxon>
        <taxon>Actinopterygii</taxon>
        <taxon>Neopterygii</taxon>
        <taxon>Teleostei</taxon>
        <taxon>Ostariophysi</taxon>
        <taxon>Cypriniformes</taxon>
        <taxon>Danionidae</taxon>
        <taxon>Danioninae</taxon>
        <taxon>Danionella</taxon>
    </lineage>
</organism>
<evidence type="ECO:0000256" key="9">
    <source>
        <dbReference type="SAM" id="MobiDB-lite"/>
    </source>
</evidence>
<feature type="region of interest" description="Disordered" evidence="9">
    <location>
        <begin position="367"/>
        <end position="430"/>
    </location>
</feature>
<evidence type="ECO:0000256" key="3">
    <source>
        <dbReference type="ARBA" id="ARBA00022737"/>
    </source>
</evidence>
<reference evidence="10 11" key="1">
    <citation type="journal article" date="2019" name="Sci. Data">
        <title>Hybrid genome assembly and annotation of Danionella translucida.</title>
        <authorList>
            <person name="Kadobianskyi M."/>
            <person name="Schulze L."/>
            <person name="Schuelke M."/>
            <person name="Judkewitz B."/>
        </authorList>
    </citation>
    <scope>NUCLEOTIDE SEQUENCE [LARGE SCALE GENOMIC DNA]</scope>
    <source>
        <strain evidence="10 11">Bolton</strain>
    </source>
</reference>
<dbReference type="PANTHER" id="PTHR45944">
    <property type="entry name" value="SCHNURRI, ISOFORM F"/>
    <property type="match status" value="1"/>
</dbReference>
<dbReference type="Proteomes" id="UP000316079">
    <property type="component" value="Unassembled WGS sequence"/>
</dbReference>
<feature type="compositionally biased region" description="Low complexity" evidence="9">
    <location>
        <begin position="93"/>
        <end position="102"/>
    </location>
</feature>
<feature type="compositionally biased region" description="Polar residues" evidence="9">
    <location>
        <begin position="402"/>
        <end position="413"/>
    </location>
</feature>
<evidence type="ECO:0008006" key="12">
    <source>
        <dbReference type="Google" id="ProtNLM"/>
    </source>
</evidence>
<keyword evidence="4" id="KW-0863">Zinc-finger</keyword>
<keyword evidence="11" id="KW-1185">Reference proteome</keyword>
<evidence type="ECO:0000256" key="2">
    <source>
        <dbReference type="ARBA" id="ARBA00022723"/>
    </source>
</evidence>
<evidence type="ECO:0000256" key="5">
    <source>
        <dbReference type="ARBA" id="ARBA00022833"/>
    </source>
</evidence>
<sequence length="430" mass="47113">YRSTEEYVYVRGRGRGRYVCEECGIRWNLTKHMKSKAHGKRCPEGTTPGPVQCELEADEGGESAGGLLEPELLEEHQFSDAEDTDVDDEGDEQTSCSSSLSKSTSLSKYQSESCEILGLSNPGWELQPKAPVSMSPRKPNHYGEASSPKTTKSLLTLEPSAGQYSPSLCSLSPGLQMSPALPQSPPRDMSPLHCPSPRLRLSPIRALSPTQPSSPGWPLQLTVGGSVTIHQQTARSRDATEASPGRLSPKNKSVKTHSPQGRRSSMCQFWPMPTGCLSRNTEPREGQRVLSHLPLHSQPQVLIPSLSLTVPIGGLQIVQPQSSMLMRNPSRTHSVAQMTVTLLSKQKTAGVNLPHVRNQLIVFTEPSLDMSSRSDASSDEDKEQTHRGVQTENVSKKEATCFSMTSWKSISQRTNKRHSRSPKKTQAVNN</sequence>
<name>A0A553PX49_9TELE</name>
<feature type="region of interest" description="Disordered" evidence="9">
    <location>
        <begin position="230"/>
        <end position="267"/>
    </location>
</feature>
<keyword evidence="2" id="KW-0479">Metal-binding</keyword>
<dbReference type="GO" id="GO:0000981">
    <property type="term" value="F:DNA-binding transcription factor activity, RNA polymerase II-specific"/>
    <property type="evidence" value="ECO:0007669"/>
    <property type="project" value="TreeGrafter"/>
</dbReference>
<evidence type="ECO:0000256" key="8">
    <source>
        <dbReference type="ARBA" id="ARBA00023242"/>
    </source>
</evidence>
<keyword evidence="7" id="KW-0804">Transcription</keyword>
<dbReference type="AlphaFoldDB" id="A0A553PX49"/>
<evidence type="ECO:0000313" key="10">
    <source>
        <dbReference type="EMBL" id="TRY82236.1"/>
    </source>
</evidence>
<keyword evidence="8" id="KW-0539">Nucleus</keyword>
<keyword evidence="3" id="KW-0677">Repeat</keyword>
<dbReference type="PANTHER" id="PTHR45944:SF6">
    <property type="entry name" value="HIVEP ZINC FINGER 3A"/>
    <property type="match status" value="1"/>
</dbReference>
<comment type="caution">
    <text evidence="10">The sequence shown here is derived from an EMBL/GenBank/DDBJ whole genome shotgun (WGS) entry which is preliminary data.</text>
</comment>
<comment type="subcellular location">
    <subcellularLocation>
        <location evidence="1">Nucleus</location>
    </subcellularLocation>
</comment>
<gene>
    <name evidence="10" type="ORF">DNTS_020910</name>
</gene>